<dbReference type="EMBL" id="WXKQ01000033">
    <property type="protein sequence ID" value="NAG21976.1"/>
    <property type="molecule type" value="Genomic_DNA"/>
</dbReference>
<reference evidence="13 14" key="4">
    <citation type="submission" date="2018-06" db="EMBL/GenBank/DDBJ databases">
        <authorList>
            <consortium name="Pathogen Informatics"/>
            <person name="Doyle S."/>
        </authorList>
    </citation>
    <scope>NUCLEOTIDE SEQUENCE [LARGE SCALE GENOMIC DNA]</scope>
    <source>
        <strain evidence="11 14">NCTC8333</strain>
        <strain evidence="10 13">NCTC9075</strain>
    </source>
</reference>
<name>A0A0A1AKA0_ECOLX</name>
<dbReference type="EMBL" id="MRVZ01000085">
    <property type="protein sequence ID" value="PAU18148.1"/>
    <property type="molecule type" value="Genomic_DNA"/>
</dbReference>
<dbReference type="Proteomes" id="UP000254718">
    <property type="component" value="Unassembled WGS sequence"/>
</dbReference>
<organism evidence="9 15">
    <name type="scientific">Escherichia coli</name>
    <dbReference type="NCBI Taxonomy" id="562"/>
    <lineage>
        <taxon>Bacteria</taxon>
        <taxon>Pseudomonadati</taxon>
        <taxon>Pseudomonadota</taxon>
        <taxon>Gammaproteobacteria</taxon>
        <taxon>Enterobacterales</taxon>
        <taxon>Enterobacteriaceae</taxon>
        <taxon>Escherichia</taxon>
    </lineage>
</organism>
<evidence type="ECO:0000313" key="8">
    <source>
        <dbReference type="EMBL" id="PAU18148.1"/>
    </source>
</evidence>
<dbReference type="EMBL" id="DAAYTU010000031">
    <property type="protein sequence ID" value="HAG5772304.1"/>
    <property type="molecule type" value="Genomic_DNA"/>
</dbReference>
<protein>
    <recommendedName>
        <fullName evidence="21">Terminase small subunit</fullName>
    </recommendedName>
</protein>
<dbReference type="EMBL" id="RQTU01000031">
    <property type="protein sequence ID" value="RRD72892.1"/>
    <property type="molecule type" value="Genomic_DNA"/>
</dbReference>
<dbReference type="EMBL" id="UGFE01000007">
    <property type="protein sequence ID" value="STO18055.1"/>
    <property type="molecule type" value="Genomic_DNA"/>
</dbReference>
<evidence type="ECO:0000313" key="13">
    <source>
        <dbReference type="Proteomes" id="UP000254181"/>
    </source>
</evidence>
<evidence type="ECO:0000313" key="17">
    <source>
        <dbReference type="Proteomes" id="UP000438958"/>
    </source>
</evidence>
<reference evidence="9 15" key="5">
    <citation type="submission" date="2018-11" db="EMBL/GenBank/DDBJ databases">
        <title>Enterobacteriaceae from Patient.</title>
        <authorList>
            <person name="Shen C."/>
            <person name="Yang Y."/>
            <person name="Tian G."/>
        </authorList>
    </citation>
    <scope>NUCLEOTIDE SEQUENCE [LARGE SCALE GENOMIC DNA]</scope>
    <source>
        <strain evidence="9 15">GBGD28</strain>
    </source>
</reference>
<evidence type="ECO:0000313" key="2">
    <source>
        <dbReference type="EMBL" id="EFH6652505.1"/>
    </source>
</evidence>
<dbReference type="EMBL" id="WKUE01000039">
    <property type="protein sequence ID" value="MSI71116.1"/>
    <property type="molecule type" value="Genomic_DNA"/>
</dbReference>
<evidence type="ECO:0000313" key="20">
    <source>
        <dbReference type="Proteomes" id="UP000530628"/>
    </source>
</evidence>
<reference evidence="17 18" key="6">
    <citation type="journal article" date="2019" name="Nat. Med.">
        <title>A library of human gut bacterial isolates paired with longitudinal multiomics data enables mechanistic microbiome research.</title>
        <authorList>
            <person name="Poyet M."/>
            <person name="Groussin M."/>
            <person name="Gibbons S.M."/>
            <person name="Avila-Pacheco J."/>
            <person name="Jiang X."/>
            <person name="Kearney S.M."/>
            <person name="Perrotta A.R."/>
            <person name="Berdy B."/>
            <person name="Zhao S."/>
            <person name="Lieberman T.D."/>
            <person name="Swanson P.K."/>
            <person name="Smith M."/>
            <person name="Roesemann S."/>
            <person name="Alexander J.E."/>
            <person name="Rich S.A."/>
            <person name="Livny J."/>
            <person name="Vlamakis H."/>
            <person name="Clish C."/>
            <person name="Bullock K."/>
            <person name="Deik A."/>
            <person name="Scott J."/>
            <person name="Pierce K.A."/>
            <person name="Xavier R.J."/>
            <person name="Alm E.J."/>
        </authorList>
    </citation>
    <scope>NUCLEOTIDE SEQUENCE [LARGE SCALE GENOMIC DNA]</scope>
    <source>
        <strain evidence="7 18">BIOML-A112</strain>
        <strain evidence="5 17">BIOML-A382</strain>
    </source>
</reference>
<reference evidence="4" key="2">
    <citation type="journal article" date="2018" name="Genome Biol.">
        <title>SKESA: strategic k-mer extension for scrupulous assemblies.</title>
        <authorList>
            <person name="Souvorov A."/>
            <person name="Agarwala R."/>
            <person name="Lipman D.J."/>
        </authorList>
    </citation>
    <scope>NUCLEOTIDE SEQUENCE [LARGE SCALE GENOMIC DNA]</scope>
    <source>
        <strain evidence="4">1839</strain>
    </source>
</reference>
<dbReference type="Proteomes" id="UP000530628">
    <property type="component" value="Unassembled WGS sequence"/>
</dbReference>
<evidence type="ECO:0000313" key="4">
    <source>
        <dbReference type="EMBL" id="HAG5772304.1"/>
    </source>
</evidence>
<evidence type="ECO:0000313" key="12">
    <source>
        <dbReference type="Proteomes" id="UP000218543"/>
    </source>
</evidence>
<feature type="compositionally biased region" description="Basic and acidic residues" evidence="1">
    <location>
        <begin position="52"/>
        <end position="62"/>
    </location>
</feature>
<dbReference type="EMBL" id="BFIH01000077">
    <property type="protein sequence ID" value="GCO43599.1"/>
    <property type="molecule type" value="Genomic_DNA"/>
</dbReference>
<feature type="region of interest" description="Disordered" evidence="1">
    <location>
        <begin position="50"/>
        <end position="80"/>
    </location>
</feature>
<evidence type="ECO:0000313" key="9">
    <source>
        <dbReference type="EMBL" id="RRD72892.1"/>
    </source>
</evidence>
<reference evidence="2 20" key="8">
    <citation type="submission" date="2019-11" db="EMBL/GenBank/DDBJ databases">
        <authorList>
            <consortium name="GenomeTrakr network: Whole genome sequencing for foodborne pathogen traceback"/>
        </authorList>
    </citation>
    <scope>NUCLEOTIDE SEQUENCE [LARGE SCALE GENOMIC DNA]</scope>
    <source>
        <strain evidence="2 20">PSU-2072</strain>
    </source>
</reference>
<evidence type="ECO:0000313" key="16">
    <source>
        <dbReference type="Proteomes" id="UP000300926"/>
    </source>
</evidence>
<dbReference type="EMBL" id="AASWOY010000206">
    <property type="protein sequence ID" value="EFH6652505.1"/>
    <property type="molecule type" value="Genomic_DNA"/>
</dbReference>
<gene>
    <name evidence="8" type="ORF">BTQ06_21840</name>
    <name evidence="9" type="ORF">EIA08_21925</name>
    <name evidence="3" type="ORF">ExPECSC038_04377</name>
    <name evidence="6" type="ORF">F9B07_22340</name>
    <name evidence="4" type="ORF">GGB84_004053</name>
    <name evidence="5" type="ORF">GKF66_20325</name>
    <name evidence="2" type="ORF">GNW61_28015</name>
    <name evidence="7" type="ORF">GUC01_23645</name>
    <name evidence="11" type="ORF">NCTC8333_06304</name>
    <name evidence="10" type="ORF">NCTC9075_00083</name>
</gene>
<evidence type="ECO:0000313" key="10">
    <source>
        <dbReference type="EMBL" id="STL19007.1"/>
    </source>
</evidence>
<evidence type="ECO:0000256" key="1">
    <source>
        <dbReference type="SAM" id="MobiDB-lite"/>
    </source>
</evidence>
<proteinExistence type="predicted"/>
<accession>A0A0A1AKA0</accession>
<dbReference type="EMBL" id="WCEW01000035">
    <property type="protein sequence ID" value="MTE91507.1"/>
    <property type="molecule type" value="Genomic_DNA"/>
</dbReference>
<dbReference type="AlphaFoldDB" id="A0A0A1AKA0"/>
<dbReference type="Proteomes" id="UP000438958">
    <property type="component" value="Unassembled WGS sequence"/>
</dbReference>
<dbReference type="Proteomes" id="UP000475070">
    <property type="component" value="Unassembled WGS sequence"/>
</dbReference>
<evidence type="ECO:0000313" key="6">
    <source>
        <dbReference type="EMBL" id="MTE91507.1"/>
    </source>
</evidence>
<reference evidence="8 12" key="1">
    <citation type="submission" date="2016-12" db="EMBL/GenBank/DDBJ databases">
        <title>Real-Time Genomic Investigation Underlying the Public Health Response to a Shiga Toxin-Producing Escherichia Coli O26:H11 Outbreak in a Nursery.</title>
        <authorList>
            <person name="Ferdous M."/>
            <person name="Moran-Gilad J."/>
            <person name="Rossen J.W."/>
            <person name="Gdalevich M."/>
        </authorList>
    </citation>
    <scope>NUCLEOTIDE SEQUENCE [LARGE SCALE GENOMIC DNA]</scope>
    <source>
        <strain evidence="8 12">STEC 514-2</strain>
    </source>
</reference>
<evidence type="ECO:0000313" key="15">
    <source>
        <dbReference type="Proteomes" id="UP000271008"/>
    </source>
</evidence>
<dbReference type="Proteomes" id="UP000486847">
    <property type="component" value="Unassembled WGS sequence"/>
</dbReference>
<evidence type="ECO:0000313" key="5">
    <source>
        <dbReference type="EMBL" id="MSI71116.1"/>
    </source>
</evidence>
<evidence type="ECO:0000313" key="19">
    <source>
        <dbReference type="Proteomes" id="UP000486847"/>
    </source>
</evidence>
<sequence>MAIVSKSEFARRKGISPAMVTKLCRSGRIPVLKSGKLDFDKASAAYEASRQVGREVSAENGKRGHGISSEQPELPADDAGLAGGTSGVAVQFNKAKTAEKIYQAKLKRLEFEEKEGSLIAKDAVRDDAFLAANELRSRLFSIAPRAAPRCEGKTAREIERIIEDEINFALQALQESRFIKQEE</sequence>
<reference evidence="4" key="9">
    <citation type="submission" date="2020-02" db="EMBL/GenBank/DDBJ databases">
        <authorList>
            <consortium name="NCBI Pathogen Detection Project"/>
        </authorList>
    </citation>
    <scope>NUCLEOTIDE SEQUENCE</scope>
    <source>
        <strain evidence="4">1839</strain>
    </source>
</reference>
<evidence type="ECO:0000313" key="7">
    <source>
        <dbReference type="EMBL" id="NAG21976.1"/>
    </source>
</evidence>
<dbReference type="RefSeq" id="WP_001019009.1">
    <property type="nucleotide sequence ID" value="NZ_AP018573.1"/>
</dbReference>
<dbReference type="Proteomes" id="UP000271008">
    <property type="component" value="Unassembled WGS sequence"/>
</dbReference>
<dbReference type="Proteomes" id="UP000300926">
    <property type="component" value="Unassembled WGS sequence"/>
</dbReference>
<evidence type="ECO:0000313" key="18">
    <source>
        <dbReference type="Proteomes" id="UP000475070"/>
    </source>
</evidence>
<dbReference type="Proteomes" id="UP000218543">
    <property type="component" value="Unassembled WGS sequence"/>
</dbReference>
<evidence type="ECO:0000313" key="3">
    <source>
        <dbReference type="EMBL" id="GCO43599.1"/>
    </source>
</evidence>
<dbReference type="Proteomes" id="UP000254181">
    <property type="component" value="Unassembled WGS sequence"/>
</dbReference>
<dbReference type="EMBL" id="UGEM01000002">
    <property type="protein sequence ID" value="STL19007.1"/>
    <property type="molecule type" value="Genomic_DNA"/>
</dbReference>
<evidence type="ECO:0000313" key="11">
    <source>
        <dbReference type="EMBL" id="STO18055.1"/>
    </source>
</evidence>
<evidence type="ECO:0008006" key="21">
    <source>
        <dbReference type="Google" id="ProtNLM"/>
    </source>
</evidence>
<reference evidence="3 16" key="3">
    <citation type="submission" date="2018-04" db="EMBL/GenBank/DDBJ databases">
        <title>Large scale genomics of bovine and human commensal E. coli to reveal the emerging process of EHEC.</title>
        <authorList>
            <person name="Arimizu Y."/>
            <person name="Ogura Y."/>
        </authorList>
    </citation>
    <scope>NUCLEOTIDE SEQUENCE [LARGE SCALE GENOMIC DNA]</scope>
    <source>
        <strain evidence="3 16">ECSC038</strain>
    </source>
</reference>
<evidence type="ECO:0000313" key="14">
    <source>
        <dbReference type="Proteomes" id="UP000254718"/>
    </source>
</evidence>
<reference evidence="6 19" key="7">
    <citation type="submission" date="2019-10" db="EMBL/GenBank/DDBJ databases">
        <title>Comparative genomic analysis of antimicrobial resistant Escherichia coli of diverse origin.</title>
        <authorList>
            <person name="Ghatak S."/>
            <person name="Milton A.P."/>
            <person name="Rhetso K."/>
            <person name="Purkait D."/>
            <person name="Das S."/>
            <person name="Puro K.-U."/>
            <person name="Shakuntala I."/>
            <person name="Sen A."/>
            <person name="Sanjukta R."/>
            <person name="Priya G.B."/>
            <person name="Mawlong M."/>
            <person name="Lyngdoh V."/>
            <person name="Rynghang J."/>
            <person name="Mawphlang B.L."/>
        </authorList>
    </citation>
    <scope>NUCLEOTIDE SEQUENCE [LARGE SCALE GENOMIC DNA]</scope>
    <source>
        <strain evidence="6 19">SE161</strain>
    </source>
</reference>